<evidence type="ECO:0000256" key="6">
    <source>
        <dbReference type="ARBA" id="ARBA00023004"/>
    </source>
</evidence>
<dbReference type="InterPro" id="IPR039426">
    <property type="entry name" value="TonB-dep_rcpt-like"/>
</dbReference>
<keyword evidence="6" id="KW-0408">Iron</keyword>
<evidence type="ECO:0000256" key="5">
    <source>
        <dbReference type="ARBA" id="ARBA00022692"/>
    </source>
</evidence>
<comment type="subcellular location">
    <subcellularLocation>
        <location evidence="1 11">Cell outer membrane</location>
        <topology evidence="1 11">Multi-pass membrane protein</topology>
    </subcellularLocation>
</comment>
<evidence type="ECO:0000256" key="10">
    <source>
        <dbReference type="ARBA" id="ARBA00023237"/>
    </source>
</evidence>
<evidence type="ECO:0000256" key="8">
    <source>
        <dbReference type="ARBA" id="ARBA00023077"/>
    </source>
</evidence>
<dbReference type="GO" id="GO:0006826">
    <property type="term" value="P:iron ion transport"/>
    <property type="evidence" value="ECO:0007669"/>
    <property type="project" value="UniProtKB-KW"/>
</dbReference>
<keyword evidence="3 11" id="KW-1134">Transmembrane beta strand</keyword>
<keyword evidence="5 11" id="KW-0812">Transmembrane</keyword>
<accession>A0AA86GJE2</accession>
<evidence type="ECO:0000256" key="13">
    <source>
        <dbReference type="SAM" id="SignalP"/>
    </source>
</evidence>
<organism evidence="16 17">
    <name type="scientific">Sphingopyxis granuli</name>
    <dbReference type="NCBI Taxonomy" id="267128"/>
    <lineage>
        <taxon>Bacteria</taxon>
        <taxon>Pseudomonadati</taxon>
        <taxon>Pseudomonadota</taxon>
        <taxon>Alphaproteobacteria</taxon>
        <taxon>Sphingomonadales</taxon>
        <taxon>Sphingomonadaceae</taxon>
        <taxon>Sphingopyxis</taxon>
    </lineage>
</organism>
<keyword evidence="17" id="KW-1185">Reference proteome</keyword>
<keyword evidence="16" id="KW-0675">Receptor</keyword>
<dbReference type="InterPro" id="IPR036942">
    <property type="entry name" value="Beta-barrel_TonB_sf"/>
</dbReference>
<dbReference type="AlphaFoldDB" id="A0AA86GJE2"/>
<dbReference type="PANTHER" id="PTHR32552">
    <property type="entry name" value="FERRICHROME IRON RECEPTOR-RELATED"/>
    <property type="match status" value="1"/>
</dbReference>
<dbReference type="Pfam" id="PF00593">
    <property type="entry name" value="TonB_dep_Rec_b-barrel"/>
    <property type="match status" value="1"/>
</dbReference>
<evidence type="ECO:0000256" key="12">
    <source>
        <dbReference type="RuleBase" id="RU003357"/>
    </source>
</evidence>
<keyword evidence="8 12" id="KW-0798">TonB box</keyword>
<sequence>MAVRASSLGGILLPLSCLAVAGNAAGQTADPAPGMDEIVVTAEKRATNLQDTPIAVSVLTGDDVTRSGISGMAGLNDRVPNLDIAGDVSTPNATRVTLRGIGAQNVTLNGEAGVAFHQDGIYYARPQGVNASFFDIERVEVLRGPQGTLYGRNATGGTVNIIGKRPRMNEFGGEATLSYGNYDAFIGGLAVNVPILTDVMAMRASLFRDRHDGYARNVAGNNLPNLDDADDLSMRLQLLVEPSDRLSLLLRGNYFKRGGVGSASKLIADAAVLPDGAPNPGAGDRNPDYVMVPGTGFGRIPKAGNYDLGYYQRNGLIPISNDPWEVAYDFPSRIRNTQKTVSAELNWDAGPANLTVLGAIIEDSIFQHYDSDYTNVAAGTKYFRGETRERTLEVRLASPSGSRLYWVAGAYYFDEENRPTGGPLSDNFGGLQILNIHYPPLENLVGPGVTLPPEFSGPIVVGQRIDNASLALFGQMTYPLTDALNITGGLRWNRDRKFARRTNYNNFVIPAAALTNDSNRATFEKVTWKLGLDWKVAPDAMVYGSVSTGFKPGGISFTAVDKPYGAETITAYEVGAKTEWLDRRLQLNLSAFYYDYSGLQVSQLMPDLVGFIIVNAARAEVKGLELEWQARITPQFRLSGSAAYLDATFEDYADAPYDPYLATSLTPQTVDLSGARMPNAARFTATGGFDHKLELANGGTITSTARLSYQGAMYLQQYTAAHYRRAPYAKLDVLLTYGAPGGAWSITGFVNNLTNSKVLKAIESMGTNLGNGLAARYAAPRTYGVRASLSF</sequence>
<keyword evidence="9 11" id="KW-0472">Membrane</keyword>
<keyword evidence="7" id="KW-0406">Ion transport</keyword>
<evidence type="ECO:0000256" key="11">
    <source>
        <dbReference type="PROSITE-ProRule" id="PRU01360"/>
    </source>
</evidence>
<dbReference type="InterPro" id="IPR012910">
    <property type="entry name" value="Plug_dom"/>
</dbReference>
<dbReference type="Pfam" id="PF07715">
    <property type="entry name" value="Plug"/>
    <property type="match status" value="1"/>
</dbReference>
<feature type="signal peptide" evidence="13">
    <location>
        <begin position="1"/>
        <end position="21"/>
    </location>
</feature>
<dbReference type="KEGG" id="sgi:SGRAN_0976"/>
<dbReference type="Proteomes" id="UP000058599">
    <property type="component" value="Chromosome"/>
</dbReference>
<dbReference type="SUPFAM" id="SSF56935">
    <property type="entry name" value="Porins"/>
    <property type="match status" value="1"/>
</dbReference>
<gene>
    <name evidence="16" type="ORF">SGRAN_0976</name>
</gene>
<dbReference type="InterPro" id="IPR000531">
    <property type="entry name" value="Beta-barrel_TonB"/>
</dbReference>
<dbReference type="GO" id="GO:0009279">
    <property type="term" value="C:cell outer membrane"/>
    <property type="evidence" value="ECO:0007669"/>
    <property type="project" value="UniProtKB-SubCell"/>
</dbReference>
<evidence type="ECO:0000256" key="7">
    <source>
        <dbReference type="ARBA" id="ARBA00023065"/>
    </source>
</evidence>
<keyword evidence="2 11" id="KW-0813">Transport</keyword>
<dbReference type="PANTHER" id="PTHR32552:SF81">
    <property type="entry name" value="TONB-DEPENDENT OUTER MEMBRANE RECEPTOR"/>
    <property type="match status" value="1"/>
</dbReference>
<feature type="domain" description="TonB-dependent receptor plug" evidence="15">
    <location>
        <begin position="49"/>
        <end position="158"/>
    </location>
</feature>
<keyword evidence="10 11" id="KW-0998">Cell outer membrane</keyword>
<keyword evidence="13" id="KW-0732">Signal</keyword>
<evidence type="ECO:0000313" key="17">
    <source>
        <dbReference type="Proteomes" id="UP000058599"/>
    </source>
</evidence>
<keyword evidence="4" id="KW-0410">Iron transport</keyword>
<dbReference type="EMBL" id="CP012199">
    <property type="protein sequence ID" value="AMG73370.1"/>
    <property type="molecule type" value="Genomic_DNA"/>
</dbReference>
<reference evidence="16 17" key="1">
    <citation type="journal article" date="2016" name="BMC Genomics">
        <title>Genomic analysis of the nitrate-respiring Sphingopyxis granuli (formerly Sphingomonas macrogoltabida) strain TFA.</title>
        <authorList>
            <person name="Garcia-Romero I."/>
            <person name="Perez-Pulido A.J."/>
            <person name="Gonzalez-Flores Y.E."/>
            <person name="Reyes-Ramirez F."/>
            <person name="Santero E."/>
            <person name="Floriano B."/>
        </authorList>
    </citation>
    <scope>NUCLEOTIDE SEQUENCE [LARGE SCALE GENOMIC DNA]</scope>
    <source>
        <strain evidence="16 17">TFA</strain>
    </source>
</reference>
<proteinExistence type="inferred from homology"/>
<evidence type="ECO:0000256" key="3">
    <source>
        <dbReference type="ARBA" id="ARBA00022452"/>
    </source>
</evidence>
<dbReference type="PROSITE" id="PS52016">
    <property type="entry name" value="TONB_DEPENDENT_REC_3"/>
    <property type="match status" value="1"/>
</dbReference>
<evidence type="ECO:0000256" key="4">
    <source>
        <dbReference type="ARBA" id="ARBA00022496"/>
    </source>
</evidence>
<feature type="domain" description="TonB-dependent receptor-like beta-barrel" evidence="14">
    <location>
        <begin position="297"/>
        <end position="753"/>
    </location>
</feature>
<evidence type="ECO:0000313" key="16">
    <source>
        <dbReference type="EMBL" id="AMG73370.1"/>
    </source>
</evidence>
<feature type="chain" id="PRO_5041666117" evidence="13">
    <location>
        <begin position="22"/>
        <end position="791"/>
    </location>
</feature>
<comment type="similarity">
    <text evidence="11 12">Belongs to the TonB-dependent receptor family.</text>
</comment>
<evidence type="ECO:0000256" key="9">
    <source>
        <dbReference type="ARBA" id="ARBA00023136"/>
    </source>
</evidence>
<evidence type="ECO:0000256" key="2">
    <source>
        <dbReference type="ARBA" id="ARBA00022448"/>
    </source>
</evidence>
<name>A0AA86GJE2_9SPHN</name>
<evidence type="ECO:0000256" key="1">
    <source>
        <dbReference type="ARBA" id="ARBA00004571"/>
    </source>
</evidence>
<evidence type="ECO:0000259" key="15">
    <source>
        <dbReference type="Pfam" id="PF07715"/>
    </source>
</evidence>
<evidence type="ECO:0000259" key="14">
    <source>
        <dbReference type="Pfam" id="PF00593"/>
    </source>
</evidence>
<protein>
    <submittedName>
        <fullName evidence="16">TonB-dependent receptor</fullName>
    </submittedName>
</protein>
<dbReference type="Gene3D" id="2.40.170.20">
    <property type="entry name" value="TonB-dependent receptor, beta-barrel domain"/>
    <property type="match status" value="2"/>
</dbReference>